<evidence type="ECO:0000256" key="2">
    <source>
        <dbReference type="ARBA" id="ARBA00008472"/>
    </source>
</evidence>
<dbReference type="InterPro" id="IPR000440">
    <property type="entry name" value="NADH_UbQ/plastoQ_OxRdtase_su3"/>
</dbReference>
<feature type="transmembrane region" description="Helical" evidence="7">
    <location>
        <begin position="87"/>
        <end position="111"/>
    </location>
</feature>
<keyword evidence="3" id="KW-0813">Transport</keyword>
<accession>A0A382AUJ8</accession>
<dbReference type="Gene3D" id="1.20.58.1610">
    <property type="entry name" value="NADH:ubiquinone/plastoquinone oxidoreductase, chain 3"/>
    <property type="match status" value="1"/>
</dbReference>
<evidence type="ECO:0000256" key="7">
    <source>
        <dbReference type="SAM" id="Phobius"/>
    </source>
</evidence>
<dbReference type="PANTHER" id="PTHR11058:SF9">
    <property type="entry name" value="NADH-UBIQUINONE OXIDOREDUCTASE CHAIN 3"/>
    <property type="match status" value="1"/>
</dbReference>
<dbReference type="HAMAP" id="MF_01394">
    <property type="entry name" value="NDH1_NuoA"/>
    <property type="match status" value="1"/>
</dbReference>
<evidence type="ECO:0000256" key="6">
    <source>
        <dbReference type="ARBA" id="ARBA00023136"/>
    </source>
</evidence>
<dbReference type="Pfam" id="PF00507">
    <property type="entry name" value="Oxidored_q4"/>
    <property type="match status" value="1"/>
</dbReference>
<evidence type="ECO:0000256" key="1">
    <source>
        <dbReference type="ARBA" id="ARBA00004141"/>
    </source>
</evidence>
<comment type="subcellular location">
    <subcellularLocation>
        <location evidence="1">Membrane</location>
        <topology evidence="1">Multi-pass membrane protein</topology>
    </subcellularLocation>
</comment>
<dbReference type="PANTHER" id="PTHR11058">
    <property type="entry name" value="NADH-UBIQUINONE OXIDOREDUCTASE CHAIN 3"/>
    <property type="match status" value="1"/>
</dbReference>
<organism evidence="8">
    <name type="scientific">marine metagenome</name>
    <dbReference type="NCBI Taxonomy" id="408172"/>
    <lineage>
        <taxon>unclassified sequences</taxon>
        <taxon>metagenomes</taxon>
        <taxon>ecological metagenomes</taxon>
    </lineage>
</organism>
<reference evidence="8" key="1">
    <citation type="submission" date="2018-05" db="EMBL/GenBank/DDBJ databases">
        <authorList>
            <person name="Lanie J.A."/>
            <person name="Ng W.-L."/>
            <person name="Kazmierczak K.M."/>
            <person name="Andrzejewski T.M."/>
            <person name="Davidsen T.M."/>
            <person name="Wayne K.J."/>
            <person name="Tettelin H."/>
            <person name="Glass J.I."/>
            <person name="Rusch D."/>
            <person name="Podicherti R."/>
            <person name="Tsui H.-C.T."/>
            <person name="Winkler M.E."/>
        </authorList>
    </citation>
    <scope>NUCLEOTIDE SEQUENCE</scope>
</reference>
<keyword evidence="5 7" id="KW-1133">Transmembrane helix</keyword>
<evidence type="ECO:0000256" key="3">
    <source>
        <dbReference type="ARBA" id="ARBA00022448"/>
    </source>
</evidence>
<comment type="similarity">
    <text evidence="2">Belongs to the complex I subunit 3 family.</text>
</comment>
<dbReference type="GO" id="GO:0030964">
    <property type="term" value="C:NADH dehydrogenase complex"/>
    <property type="evidence" value="ECO:0007669"/>
    <property type="project" value="TreeGrafter"/>
</dbReference>
<keyword evidence="4 7" id="KW-0812">Transmembrane</keyword>
<keyword evidence="6 7" id="KW-0472">Membrane</keyword>
<dbReference type="EMBL" id="UINC01026846">
    <property type="protein sequence ID" value="SVB05034.1"/>
    <property type="molecule type" value="Genomic_DNA"/>
</dbReference>
<dbReference type="GO" id="GO:0016651">
    <property type="term" value="F:oxidoreductase activity, acting on NAD(P)H"/>
    <property type="evidence" value="ECO:0007669"/>
    <property type="project" value="InterPro"/>
</dbReference>
<sequence length="138" mass="15878">MYRDFGTVLVAVVLGIVMVAIPLLLQRLIAPSKKTKDKLQTYECGEEAEGSAWLQFNIRFYVIALIFLIFDVEIVFLFPWAVVFKELGLLALIEMGIFLIILITGLAYVWVKADLDWVKRRVNYGTGRYKDMHMKEAN</sequence>
<dbReference type="AlphaFoldDB" id="A0A382AUJ8"/>
<feature type="transmembrane region" description="Helical" evidence="7">
    <location>
        <begin position="6"/>
        <end position="25"/>
    </location>
</feature>
<feature type="transmembrane region" description="Helical" evidence="7">
    <location>
        <begin position="60"/>
        <end position="81"/>
    </location>
</feature>
<gene>
    <name evidence="8" type="ORF">METZ01_LOCUS157888</name>
</gene>
<dbReference type="GO" id="GO:0008137">
    <property type="term" value="F:NADH dehydrogenase (ubiquinone) activity"/>
    <property type="evidence" value="ECO:0007669"/>
    <property type="project" value="InterPro"/>
</dbReference>
<evidence type="ECO:0000256" key="5">
    <source>
        <dbReference type="ARBA" id="ARBA00022989"/>
    </source>
</evidence>
<name>A0A382AUJ8_9ZZZZ</name>
<protein>
    <submittedName>
        <fullName evidence="8">Uncharacterized protein</fullName>
    </submittedName>
</protein>
<proteinExistence type="inferred from homology"/>
<evidence type="ECO:0000256" key="4">
    <source>
        <dbReference type="ARBA" id="ARBA00022692"/>
    </source>
</evidence>
<dbReference type="InterPro" id="IPR038430">
    <property type="entry name" value="NDAH_ubi_oxred_su3_sf"/>
</dbReference>
<dbReference type="InterPro" id="IPR023043">
    <property type="entry name" value="NAD(P)H_OxRDtase_bac/plastid"/>
</dbReference>
<evidence type="ECO:0000313" key="8">
    <source>
        <dbReference type="EMBL" id="SVB05034.1"/>
    </source>
</evidence>